<protein>
    <submittedName>
        <fullName evidence="2">COMM domain-containing protein 4</fullName>
    </submittedName>
</protein>
<sequence>MRFRFCGDLDCPDWILAEINTLARMTSVKMKLVCQHVTRSLLGEDMDFERVKKLTADAKFESGEVKASVAALLFVLATSARHGVDGETLGSELQQLGLPREHATALCRVYNDNLASISSKLRDHSLRLSHLQDVQWRLDTVVVDKNLTVGELRLSLQVMDPMSGTQCTHNFSMNAQQLHLLLADLKRASSLMEQL</sequence>
<evidence type="ECO:0000313" key="2">
    <source>
        <dbReference type="EMBL" id="KDR18862.1"/>
    </source>
</evidence>
<dbReference type="FunCoup" id="A0A067RHZ0">
    <property type="interactions" value="294"/>
</dbReference>
<accession>A0A067RHZ0</accession>
<organism evidence="2 3">
    <name type="scientific">Zootermopsis nevadensis</name>
    <name type="common">Dampwood termite</name>
    <dbReference type="NCBI Taxonomy" id="136037"/>
    <lineage>
        <taxon>Eukaryota</taxon>
        <taxon>Metazoa</taxon>
        <taxon>Ecdysozoa</taxon>
        <taxon>Arthropoda</taxon>
        <taxon>Hexapoda</taxon>
        <taxon>Insecta</taxon>
        <taxon>Pterygota</taxon>
        <taxon>Neoptera</taxon>
        <taxon>Polyneoptera</taxon>
        <taxon>Dictyoptera</taxon>
        <taxon>Blattodea</taxon>
        <taxon>Blattoidea</taxon>
        <taxon>Termitoidae</taxon>
        <taxon>Termopsidae</taxon>
        <taxon>Zootermopsis</taxon>
    </lineage>
</organism>
<dbReference type="PANTHER" id="PTHR16231:SF4">
    <property type="entry name" value="COMM DOMAIN-CONTAINING PROTEIN 4"/>
    <property type="match status" value="1"/>
</dbReference>
<dbReference type="Proteomes" id="UP000027135">
    <property type="component" value="Unassembled WGS sequence"/>
</dbReference>
<dbReference type="AlphaFoldDB" id="A0A067RHZ0"/>
<dbReference type="InParanoid" id="A0A067RHZ0"/>
<dbReference type="PANTHER" id="PTHR16231">
    <property type="entry name" value="COMM DOMAIN-CONTAINING PROTEIN 4-8 FAMILY MEMBER"/>
    <property type="match status" value="1"/>
</dbReference>
<dbReference type="InterPro" id="IPR047155">
    <property type="entry name" value="COMMD4/6/7/8"/>
</dbReference>
<feature type="domain" description="COMM" evidence="1">
    <location>
        <begin position="130"/>
        <end position="195"/>
    </location>
</feature>
<evidence type="ECO:0000313" key="3">
    <source>
        <dbReference type="Proteomes" id="UP000027135"/>
    </source>
</evidence>
<keyword evidence="3" id="KW-1185">Reference proteome</keyword>
<dbReference type="PROSITE" id="PS51269">
    <property type="entry name" value="COMM"/>
    <property type="match status" value="1"/>
</dbReference>
<reference evidence="2 3" key="1">
    <citation type="journal article" date="2014" name="Nat. Commun.">
        <title>Molecular traces of alternative social organization in a termite genome.</title>
        <authorList>
            <person name="Terrapon N."/>
            <person name="Li C."/>
            <person name="Robertson H.M."/>
            <person name="Ji L."/>
            <person name="Meng X."/>
            <person name="Booth W."/>
            <person name="Chen Z."/>
            <person name="Childers C.P."/>
            <person name="Glastad K.M."/>
            <person name="Gokhale K."/>
            <person name="Gowin J."/>
            <person name="Gronenberg W."/>
            <person name="Hermansen R.A."/>
            <person name="Hu H."/>
            <person name="Hunt B.G."/>
            <person name="Huylmans A.K."/>
            <person name="Khalil S.M."/>
            <person name="Mitchell R.D."/>
            <person name="Munoz-Torres M.C."/>
            <person name="Mustard J.A."/>
            <person name="Pan H."/>
            <person name="Reese J.T."/>
            <person name="Scharf M.E."/>
            <person name="Sun F."/>
            <person name="Vogel H."/>
            <person name="Xiao J."/>
            <person name="Yang W."/>
            <person name="Yang Z."/>
            <person name="Yang Z."/>
            <person name="Zhou J."/>
            <person name="Zhu J."/>
            <person name="Brent C.S."/>
            <person name="Elsik C.G."/>
            <person name="Goodisman M.A."/>
            <person name="Liberles D.A."/>
            <person name="Roe R.M."/>
            <person name="Vargo E.L."/>
            <person name="Vilcinskas A."/>
            <person name="Wang J."/>
            <person name="Bornberg-Bauer E."/>
            <person name="Korb J."/>
            <person name="Zhang G."/>
            <person name="Liebig J."/>
        </authorList>
    </citation>
    <scope>NUCLEOTIDE SEQUENCE [LARGE SCALE GENOMIC DNA]</scope>
    <source>
        <tissue evidence="2">Whole organism</tissue>
    </source>
</reference>
<name>A0A067RHZ0_ZOONE</name>
<proteinExistence type="predicted"/>
<dbReference type="eggNOG" id="ENOG502QSP3">
    <property type="taxonomic scope" value="Eukaryota"/>
</dbReference>
<evidence type="ECO:0000259" key="1">
    <source>
        <dbReference type="PROSITE" id="PS51269"/>
    </source>
</evidence>
<gene>
    <name evidence="2" type="ORF">L798_07308</name>
</gene>
<dbReference type="EMBL" id="KK852669">
    <property type="protein sequence ID" value="KDR18862.1"/>
    <property type="molecule type" value="Genomic_DNA"/>
</dbReference>
<dbReference type="OMA" id="RDCPDWL"/>
<dbReference type="Pfam" id="PF07258">
    <property type="entry name" value="COMM_domain"/>
    <property type="match status" value="1"/>
</dbReference>
<dbReference type="InterPro" id="IPR017920">
    <property type="entry name" value="COMM"/>
</dbReference>
<dbReference type="STRING" id="136037.A0A067RHZ0"/>
<dbReference type="Pfam" id="PF21672">
    <property type="entry name" value="COMM_HN"/>
    <property type="match status" value="1"/>
</dbReference>